<sequence>MLRLRRLTGAVSGGLARYLSTRAASPARPPWALLQLSKMDRSGASSQPGASLHADYPPCVSYLTFAASFVDPRLRHDAESEMFGTVSTDVRATSGDGLVLVRFYDSRNHLPTVGSRGGEPMRQWALDGVDRDPEVTRFVCNPLSGEMYRLPDLNGTKKTSRYLHFGLLTQSDAGQGPPARYAVAELDGNREEDGQGWLVRRFLSDSGEWDKLVGMPSPLPARRTVDIDQEVVAFGDRLWWVDASWGAVTIDPFSDRPELRFVELPKESVLPDLDDVVMLRELGKYRRMGVSDGKLRYVEVSLGKQFLIRSFSLADDDEGGDSWTLEHEVAFGPIWKDEHHASVPLGGMPRIGAIDPLNANIVHLIVGDQMLSIDMIKERAIDSSRLGCADFPLLPCVLPPWLESSQIPEGIHWSKKAKMKSNTPSYSDMSLRRRLLGLSGEVSGRLRRSLSTGPSRPQWAMVNTVTPLPKPNVPLETRATFRLAEPPLASELVVPYGALWRRPSGPAAGLEGEIRRYGPRYTANSDGLLLLRVVDEVAKLTGQAATNMFDNRGDPSWFVQSGIRYDFDKVVTRVVCNPLSGEVLRLPDGGLARQAYAGFLTQSDSWGGPPDRFAVVEFIGKDLPIHRFLSETGRWDALPDYLFGCGLTRPRKVIVDHPVVAAGGRLWWLDMTWGAVHVDPFSHDPDFRFLELPIGSVLLNPEATNPEWRHKLRLGDYRRMGVSEGRLRYTELSWDEPFVLSSFALDGDTVEGSGWKWTLEHRVELSQIWGDGGYPWLPFRGTKPCVGFLDPLNAHVAYPTVGDHVIGVDMERGVVIGSSLVEDPSELMPCVLPSWLGSCQIPPSGKDNAKNKTLGDILVRSGSDKKRRTTRFLQETNGTSLRAPSPHEPGVTIAKASSQFLLLSSLSATPPPPPPTRRAAAMQLRRLLGLSGEVSGRLRRSLSTAASRPAPAWAMMDDAVRLDERVPPERRPTLRLAEPPRVSRLTVPLHCLLCPATPGTEGNVACRINICTASSGGLLLLRTVFDLAQVPDHVKFPIPISKDDTTWPPLPGLKSHTEVSRVVCNPLTAELLRLPEDPDTVGESKSWHNLLHGFLTQADRADGPPDRFAVTEVRGADCVMHRFLSEKGRWEATMSLSSLSFTRQILIDQPVVSFGGRMWWIDLAWGAVSVDPFPDQPDVRYVLLPSGSVLPADAASIEMRRGKVGLRRWRRIGVSEGRLRYVEVSGAKPFVLSSFVLDDDGGGRWTLAHRVALGPLSPAGPLQIGAIDPLNASVVYLVVGGDDGKLLGTRVGLMMGWFSRKHWPKPALMERQQNNDNNNAREGIEQIRHQRLRPQRRRRRRRLDY</sequence>
<feature type="domain" description="DUF1618" evidence="2">
    <location>
        <begin position="668"/>
        <end position="798"/>
    </location>
</feature>
<organism evidence="3 4">
    <name type="scientific">Oryza rufipogon</name>
    <name type="common">Brownbeard rice</name>
    <name type="synonym">Asian wild rice</name>
    <dbReference type="NCBI Taxonomy" id="4529"/>
    <lineage>
        <taxon>Eukaryota</taxon>
        <taxon>Viridiplantae</taxon>
        <taxon>Streptophyta</taxon>
        <taxon>Embryophyta</taxon>
        <taxon>Tracheophyta</taxon>
        <taxon>Spermatophyta</taxon>
        <taxon>Magnoliopsida</taxon>
        <taxon>Liliopsida</taxon>
        <taxon>Poales</taxon>
        <taxon>Poaceae</taxon>
        <taxon>BOP clade</taxon>
        <taxon>Oryzoideae</taxon>
        <taxon>Oryzeae</taxon>
        <taxon>Oryzinae</taxon>
        <taxon>Oryza</taxon>
    </lineage>
</organism>
<dbReference type="Pfam" id="PF07762">
    <property type="entry name" value="DUF1618"/>
    <property type="match status" value="3"/>
</dbReference>
<dbReference type="eggNOG" id="ENOG502S3VB">
    <property type="taxonomic scope" value="Eukaryota"/>
</dbReference>
<feature type="compositionally biased region" description="Polar residues" evidence="1">
    <location>
        <begin position="1311"/>
        <end position="1320"/>
    </location>
</feature>
<evidence type="ECO:0000313" key="4">
    <source>
        <dbReference type="Proteomes" id="UP000008022"/>
    </source>
</evidence>
<accession>A0A0E0PNQ6</accession>
<dbReference type="OMA" id="MFIPHPL"/>
<dbReference type="PANTHER" id="PTHR33086">
    <property type="entry name" value="OS05G0468200 PROTEIN-RELATED"/>
    <property type="match status" value="1"/>
</dbReference>
<dbReference type="InterPro" id="IPR011676">
    <property type="entry name" value="DUF1618"/>
</dbReference>
<feature type="domain" description="DUF1618" evidence="2">
    <location>
        <begin position="240"/>
        <end position="345"/>
    </location>
</feature>
<name>A0A0E0PNQ6_ORYRU</name>
<keyword evidence="4" id="KW-1185">Reference proteome</keyword>
<reference evidence="3" key="2">
    <citation type="submission" date="2015-06" db="UniProtKB">
        <authorList>
            <consortium name="EnsemblPlants"/>
        </authorList>
    </citation>
    <scope>IDENTIFICATION</scope>
</reference>
<feature type="compositionally biased region" description="Basic residues" evidence="1">
    <location>
        <begin position="1329"/>
        <end position="1345"/>
    </location>
</feature>
<protein>
    <recommendedName>
        <fullName evidence="2">DUF1618 domain-containing protein</fullName>
    </recommendedName>
</protein>
<dbReference type="HOGENOM" id="CLU_004202_1_0_1"/>
<evidence type="ECO:0000256" key="1">
    <source>
        <dbReference type="SAM" id="MobiDB-lite"/>
    </source>
</evidence>
<evidence type="ECO:0000313" key="3">
    <source>
        <dbReference type="EnsemblPlants" id="ORUFI05G20950.1"/>
    </source>
</evidence>
<feature type="domain" description="DUF1618" evidence="2">
    <location>
        <begin position="1160"/>
        <end position="1253"/>
    </location>
</feature>
<dbReference type="Gramene" id="ORUFI05G20950.1">
    <property type="protein sequence ID" value="ORUFI05G20950.1"/>
    <property type="gene ID" value="ORUFI05G20950"/>
</dbReference>
<dbReference type="EnsemblPlants" id="ORUFI05G20950.1">
    <property type="protein sequence ID" value="ORUFI05G20950.1"/>
    <property type="gene ID" value="ORUFI05G20950"/>
</dbReference>
<dbReference type="Proteomes" id="UP000008022">
    <property type="component" value="Unassembled WGS sequence"/>
</dbReference>
<feature type="region of interest" description="Disordered" evidence="1">
    <location>
        <begin position="1311"/>
        <end position="1345"/>
    </location>
</feature>
<proteinExistence type="predicted"/>
<dbReference type="PANTHER" id="PTHR33086:SF4">
    <property type="entry name" value="OS05G0467700 PROTEIN"/>
    <property type="match status" value="1"/>
</dbReference>
<evidence type="ECO:0000259" key="2">
    <source>
        <dbReference type="Pfam" id="PF07762"/>
    </source>
</evidence>
<reference evidence="4" key="1">
    <citation type="submission" date="2013-06" db="EMBL/GenBank/DDBJ databases">
        <authorList>
            <person name="Zhao Q."/>
        </authorList>
    </citation>
    <scope>NUCLEOTIDE SEQUENCE</scope>
    <source>
        <strain evidence="4">cv. W1943</strain>
    </source>
</reference>